<proteinExistence type="predicted"/>
<dbReference type="InterPro" id="IPR053151">
    <property type="entry name" value="RNase_H-like"/>
</dbReference>
<dbReference type="InterPro" id="IPR044730">
    <property type="entry name" value="RNase_H-like_dom_plant"/>
</dbReference>
<sequence length="123" mass="13916">MWKMPQMGYKKLNTDGSWKGENKAGGGGVIRNDVLEVLEIKQRKDAGKCRGVLHHELGMIIQDIKKMLEADWIVVFLHAKRPANAVAHGLAKMGAQMTDDYLKYYYYPPKPVADAFAKDPKRN</sequence>
<dbReference type="Proteomes" id="UP000596660">
    <property type="component" value="Unplaced"/>
</dbReference>
<dbReference type="PANTHER" id="PTHR47723:SF20">
    <property type="entry name" value="RNASE H TYPE-1 DOMAIN-CONTAINING PROTEIN"/>
    <property type="match status" value="1"/>
</dbReference>
<protein>
    <recommendedName>
        <fullName evidence="3">RNase H type-1 domain-containing protein</fullName>
    </recommendedName>
</protein>
<evidence type="ECO:0008006" key="3">
    <source>
        <dbReference type="Google" id="ProtNLM"/>
    </source>
</evidence>
<organism evidence="1 2">
    <name type="scientific">Chenopodium quinoa</name>
    <name type="common">Quinoa</name>
    <dbReference type="NCBI Taxonomy" id="63459"/>
    <lineage>
        <taxon>Eukaryota</taxon>
        <taxon>Viridiplantae</taxon>
        <taxon>Streptophyta</taxon>
        <taxon>Embryophyta</taxon>
        <taxon>Tracheophyta</taxon>
        <taxon>Spermatophyta</taxon>
        <taxon>Magnoliopsida</taxon>
        <taxon>eudicotyledons</taxon>
        <taxon>Gunneridae</taxon>
        <taxon>Pentapetalae</taxon>
        <taxon>Caryophyllales</taxon>
        <taxon>Chenopodiaceae</taxon>
        <taxon>Chenopodioideae</taxon>
        <taxon>Atripliceae</taxon>
        <taxon>Chenopodium</taxon>
    </lineage>
</organism>
<name>A0A803NAZ0_CHEQI</name>
<reference evidence="1" key="1">
    <citation type="journal article" date="2017" name="Nature">
        <title>The genome of Chenopodium quinoa.</title>
        <authorList>
            <person name="Jarvis D.E."/>
            <person name="Ho Y.S."/>
            <person name="Lightfoot D.J."/>
            <person name="Schmoeckel S.M."/>
            <person name="Li B."/>
            <person name="Borm T.J.A."/>
            <person name="Ohyanagi H."/>
            <person name="Mineta K."/>
            <person name="Michell C.T."/>
            <person name="Saber N."/>
            <person name="Kharbatia N.M."/>
            <person name="Rupper R.R."/>
            <person name="Sharp A.R."/>
            <person name="Dally N."/>
            <person name="Boughton B.A."/>
            <person name="Woo Y.H."/>
            <person name="Gao G."/>
            <person name="Schijlen E.G.W.M."/>
            <person name="Guo X."/>
            <person name="Momin A.A."/>
            <person name="Negrao S."/>
            <person name="Al-Babili S."/>
            <person name="Gehring C."/>
            <person name="Roessner U."/>
            <person name="Jung C."/>
            <person name="Murphy K."/>
            <person name="Arold S.T."/>
            <person name="Gojobori T."/>
            <person name="van der Linden C.G."/>
            <person name="van Loo E.N."/>
            <person name="Jellen E.N."/>
            <person name="Maughan P.J."/>
            <person name="Tester M."/>
        </authorList>
    </citation>
    <scope>NUCLEOTIDE SEQUENCE [LARGE SCALE GENOMIC DNA]</scope>
    <source>
        <strain evidence="1">cv. PI 614886</strain>
    </source>
</reference>
<evidence type="ECO:0000313" key="1">
    <source>
        <dbReference type="EnsemblPlants" id="AUR62043189-RA:cds"/>
    </source>
</evidence>
<keyword evidence="2" id="KW-1185">Reference proteome</keyword>
<dbReference type="CDD" id="cd06222">
    <property type="entry name" value="RNase_H_like"/>
    <property type="match status" value="1"/>
</dbReference>
<reference evidence="1" key="2">
    <citation type="submission" date="2021-03" db="UniProtKB">
        <authorList>
            <consortium name="EnsemblPlants"/>
        </authorList>
    </citation>
    <scope>IDENTIFICATION</scope>
</reference>
<dbReference type="PANTHER" id="PTHR47723">
    <property type="entry name" value="OS05G0353850 PROTEIN"/>
    <property type="match status" value="1"/>
</dbReference>
<dbReference type="AlphaFoldDB" id="A0A803NAZ0"/>
<accession>A0A803NAZ0</accession>
<evidence type="ECO:0000313" key="2">
    <source>
        <dbReference type="Proteomes" id="UP000596660"/>
    </source>
</evidence>
<dbReference type="Gramene" id="AUR62043189-RA">
    <property type="protein sequence ID" value="AUR62043189-RA:cds"/>
    <property type="gene ID" value="AUR62043189"/>
</dbReference>
<dbReference type="EnsemblPlants" id="AUR62043189-RA">
    <property type="protein sequence ID" value="AUR62043189-RA:cds"/>
    <property type="gene ID" value="AUR62043189"/>
</dbReference>